<dbReference type="PANTHER" id="PTHR43685">
    <property type="entry name" value="GLYCOSYLTRANSFERASE"/>
    <property type="match status" value="1"/>
</dbReference>
<dbReference type="OrthoDB" id="5291101at2"/>
<sequence length="305" mass="33788">MVALVIPVWNGGERYRECLEAVAGQVPPVSERLVMESGSKDGSRALSLQYGFRVHDVAPGTFNHGGTRSDAMQLVDDDIIVFLTQDAILDDPRAIANLVAAFDDPTVGAAYGRQLPHRDANLFAEHARATSYTAKSYVTSMEADFPVGIRKCFASNSFAAYRRTALDQVGGFPNSVILSEDAYAVARMLQQGWKVAYVAEAKVRHSHNYTLREEFSRYFDIGVFHDMESWILETFGRPEGEGARIALNQIRFCLSRKRPGAALRSAAMSGAKFLGYKLGLQHARLGVKWSRRLAMHKGFFRTTSA</sequence>
<dbReference type="GO" id="GO:0016740">
    <property type="term" value="F:transferase activity"/>
    <property type="evidence" value="ECO:0007669"/>
    <property type="project" value="UniProtKB-KW"/>
</dbReference>
<dbReference type="RefSeq" id="WP_128152172.1">
    <property type="nucleotide sequence ID" value="NZ_SAVB01000033.1"/>
</dbReference>
<protein>
    <submittedName>
        <fullName evidence="1">Glycosyltransferase</fullName>
    </submittedName>
</protein>
<evidence type="ECO:0000313" key="2">
    <source>
        <dbReference type="Proteomes" id="UP000286594"/>
    </source>
</evidence>
<keyword evidence="2" id="KW-1185">Reference proteome</keyword>
<keyword evidence="1" id="KW-0808">Transferase</keyword>
<dbReference type="Proteomes" id="UP000286594">
    <property type="component" value="Unassembled WGS sequence"/>
</dbReference>
<dbReference type="InterPro" id="IPR050834">
    <property type="entry name" value="Glycosyltransf_2"/>
</dbReference>
<name>A0A443L5H2_9RHOB</name>
<reference evidence="1 2" key="1">
    <citation type="submission" date="2019-01" db="EMBL/GenBank/DDBJ databases">
        <title>Sinorhodobacter populi sp. nov. isolated from the symptomatic bark tissue of Populus euramericana canker.</title>
        <authorList>
            <person name="Xu G."/>
        </authorList>
    </citation>
    <scope>NUCLEOTIDE SEQUENCE [LARGE SCALE GENOMIC DNA]</scope>
    <source>
        <strain evidence="1 2">CCTCC AB2012026</strain>
    </source>
</reference>
<proteinExistence type="predicted"/>
<dbReference type="EMBL" id="SAVB01000033">
    <property type="protein sequence ID" value="RWR44278.1"/>
    <property type="molecule type" value="Genomic_DNA"/>
</dbReference>
<dbReference type="AlphaFoldDB" id="A0A443L5H2"/>
<dbReference type="PANTHER" id="PTHR43685:SF13">
    <property type="entry name" value="O ANTIGEN BIOSYNTHESIS RHAMNOSYLTRANSFERASE RFBN"/>
    <property type="match status" value="1"/>
</dbReference>
<comment type="caution">
    <text evidence="1">The sequence shown here is derived from an EMBL/GenBank/DDBJ whole genome shotgun (WGS) entry which is preliminary data.</text>
</comment>
<dbReference type="Pfam" id="PF13641">
    <property type="entry name" value="Glyco_tranf_2_3"/>
    <property type="match status" value="1"/>
</dbReference>
<evidence type="ECO:0000313" key="1">
    <source>
        <dbReference type="EMBL" id="RWR44278.1"/>
    </source>
</evidence>
<dbReference type="SUPFAM" id="SSF53448">
    <property type="entry name" value="Nucleotide-diphospho-sugar transferases"/>
    <property type="match status" value="1"/>
</dbReference>
<organism evidence="1 2">
    <name type="scientific">Paenirhodobacter ferrireducens</name>
    <dbReference type="NCBI Taxonomy" id="1215032"/>
    <lineage>
        <taxon>Bacteria</taxon>
        <taxon>Pseudomonadati</taxon>
        <taxon>Pseudomonadota</taxon>
        <taxon>Alphaproteobacteria</taxon>
        <taxon>Rhodobacterales</taxon>
        <taxon>Rhodobacter group</taxon>
        <taxon>Paenirhodobacter</taxon>
    </lineage>
</organism>
<dbReference type="Gene3D" id="3.90.550.10">
    <property type="entry name" value="Spore Coat Polysaccharide Biosynthesis Protein SpsA, Chain A"/>
    <property type="match status" value="1"/>
</dbReference>
<dbReference type="GO" id="GO:0044010">
    <property type="term" value="P:single-species biofilm formation"/>
    <property type="evidence" value="ECO:0007669"/>
    <property type="project" value="TreeGrafter"/>
</dbReference>
<dbReference type="InterPro" id="IPR029044">
    <property type="entry name" value="Nucleotide-diphossugar_trans"/>
</dbReference>
<gene>
    <name evidence="1" type="ORF">EOW65_19110</name>
</gene>
<accession>A0A443L5H2</accession>